<dbReference type="PROSITE" id="PS51186">
    <property type="entry name" value="GNAT"/>
    <property type="match status" value="1"/>
</dbReference>
<dbReference type="Gene3D" id="3.40.630.30">
    <property type="match status" value="1"/>
</dbReference>
<feature type="domain" description="N-acetyltransferase" evidence="1">
    <location>
        <begin position="11"/>
        <end position="179"/>
    </location>
</feature>
<dbReference type="InterPro" id="IPR016181">
    <property type="entry name" value="Acyl_CoA_acyltransferase"/>
</dbReference>
<gene>
    <name evidence="2" type="ORF">AB0L16_29585</name>
</gene>
<dbReference type="EMBL" id="JBFAUK010000034">
    <property type="protein sequence ID" value="MEV5510530.1"/>
    <property type="molecule type" value="Genomic_DNA"/>
</dbReference>
<proteinExistence type="predicted"/>
<evidence type="ECO:0000313" key="2">
    <source>
        <dbReference type="EMBL" id="MEV5510530.1"/>
    </source>
</evidence>
<evidence type="ECO:0000259" key="1">
    <source>
        <dbReference type="PROSITE" id="PS51186"/>
    </source>
</evidence>
<dbReference type="SUPFAM" id="SSF55729">
    <property type="entry name" value="Acyl-CoA N-acyltransferases (Nat)"/>
    <property type="match status" value="1"/>
</dbReference>
<sequence length="196" mass="22087">MEPISLHTERLLLRPLTSADIPAIHAACQDPEIPRYTPVPSPYTHEDARVYVEETCPRHWHEDTAYTFGVFTRDEGRLTGVMCLVRLQLQAPERQAEIGYWTAREARGRGYTVEAARETARWAFEDLGVERLEWVASAGNEPSRGVALKLGFRMEGLVRAFIVHRGVRQDAWRAALLPGDLGLPSKTPYVPYSGSD</sequence>
<dbReference type="RefSeq" id="WP_109281390.1">
    <property type="nucleotide sequence ID" value="NZ_JBFAUK010000034.1"/>
</dbReference>
<dbReference type="PANTHER" id="PTHR43441:SF10">
    <property type="entry name" value="ACETYLTRANSFERASE"/>
    <property type="match status" value="1"/>
</dbReference>
<dbReference type="InterPro" id="IPR051908">
    <property type="entry name" value="Ribosomal_N-acetyltransferase"/>
</dbReference>
<organism evidence="2 3">
    <name type="scientific">Streptomyces orinoci</name>
    <name type="common">Streptoverticillium orinoci</name>
    <dbReference type="NCBI Taxonomy" id="67339"/>
    <lineage>
        <taxon>Bacteria</taxon>
        <taxon>Bacillati</taxon>
        <taxon>Actinomycetota</taxon>
        <taxon>Actinomycetes</taxon>
        <taxon>Kitasatosporales</taxon>
        <taxon>Streptomycetaceae</taxon>
        <taxon>Streptomyces</taxon>
    </lineage>
</organism>
<evidence type="ECO:0000313" key="3">
    <source>
        <dbReference type="Proteomes" id="UP001552594"/>
    </source>
</evidence>
<comment type="caution">
    <text evidence="2">The sequence shown here is derived from an EMBL/GenBank/DDBJ whole genome shotgun (WGS) entry which is preliminary data.</text>
</comment>
<keyword evidence="3" id="KW-1185">Reference proteome</keyword>
<reference evidence="2 3" key="1">
    <citation type="submission" date="2024-06" db="EMBL/GenBank/DDBJ databases">
        <title>The Natural Products Discovery Center: Release of the First 8490 Sequenced Strains for Exploring Actinobacteria Biosynthetic Diversity.</title>
        <authorList>
            <person name="Kalkreuter E."/>
            <person name="Kautsar S.A."/>
            <person name="Yang D."/>
            <person name="Bader C.D."/>
            <person name="Teijaro C.N."/>
            <person name="Fluegel L."/>
            <person name="Davis C.M."/>
            <person name="Simpson J.R."/>
            <person name="Lauterbach L."/>
            <person name="Steele A.D."/>
            <person name="Gui C."/>
            <person name="Meng S."/>
            <person name="Li G."/>
            <person name="Viehrig K."/>
            <person name="Ye F."/>
            <person name="Su P."/>
            <person name="Kiefer A.F."/>
            <person name="Nichols A."/>
            <person name="Cepeda A.J."/>
            <person name="Yan W."/>
            <person name="Fan B."/>
            <person name="Jiang Y."/>
            <person name="Adhikari A."/>
            <person name="Zheng C.-J."/>
            <person name="Schuster L."/>
            <person name="Cowan T.M."/>
            <person name="Smanski M.J."/>
            <person name="Chevrette M.G."/>
            <person name="De Carvalho L.P.S."/>
            <person name="Shen B."/>
        </authorList>
    </citation>
    <scope>NUCLEOTIDE SEQUENCE [LARGE SCALE GENOMIC DNA]</scope>
    <source>
        <strain evidence="2 3">NPDC052347</strain>
    </source>
</reference>
<dbReference type="Proteomes" id="UP001552594">
    <property type="component" value="Unassembled WGS sequence"/>
</dbReference>
<accession>A0ABV3K5V0</accession>
<protein>
    <submittedName>
        <fullName evidence="2">GNAT family N-acetyltransferase</fullName>
    </submittedName>
</protein>
<dbReference type="PANTHER" id="PTHR43441">
    <property type="entry name" value="RIBOSOMAL-PROTEIN-SERINE ACETYLTRANSFERASE"/>
    <property type="match status" value="1"/>
</dbReference>
<dbReference type="Pfam" id="PF13302">
    <property type="entry name" value="Acetyltransf_3"/>
    <property type="match status" value="1"/>
</dbReference>
<name>A0ABV3K5V0_STRON</name>
<dbReference type="InterPro" id="IPR000182">
    <property type="entry name" value="GNAT_dom"/>
</dbReference>